<proteinExistence type="predicted"/>
<dbReference type="RefSeq" id="WP_175155338.1">
    <property type="nucleotide sequence ID" value="NZ_CADIKQ010000002.1"/>
</dbReference>
<evidence type="ECO:0000313" key="1">
    <source>
        <dbReference type="EMBL" id="MDH1181497.1"/>
    </source>
</evidence>
<gene>
    <name evidence="1" type="ORF">N5C72_25760</name>
</gene>
<organism evidence="1 2">
    <name type="scientific">Achromobacter mucicolens</name>
    <dbReference type="NCBI Taxonomy" id="1389922"/>
    <lineage>
        <taxon>Bacteria</taxon>
        <taxon>Pseudomonadati</taxon>
        <taxon>Pseudomonadota</taxon>
        <taxon>Betaproteobacteria</taxon>
        <taxon>Burkholderiales</taxon>
        <taxon>Alcaligenaceae</taxon>
        <taxon>Achromobacter</taxon>
    </lineage>
</organism>
<name>A0ABD4Z164_9BURK</name>
<protein>
    <submittedName>
        <fullName evidence="1">Uncharacterized protein</fullName>
    </submittedName>
</protein>
<evidence type="ECO:0000313" key="2">
    <source>
        <dbReference type="Proteomes" id="UP001158644"/>
    </source>
</evidence>
<dbReference type="AlphaFoldDB" id="A0ABD4Z164"/>
<comment type="caution">
    <text evidence="1">The sequence shown here is derived from an EMBL/GenBank/DDBJ whole genome shotgun (WGS) entry which is preliminary data.</text>
</comment>
<dbReference type="Proteomes" id="UP001158644">
    <property type="component" value="Unassembled WGS sequence"/>
</dbReference>
<reference evidence="1 2" key="1">
    <citation type="submission" date="2022-09" db="EMBL/GenBank/DDBJ databases">
        <title>Intensive care unit water sources are persistently colonized with multi-drug resistant bacteria and are the site of extensive horizontal gene transfer of antibiotic resistance genes.</title>
        <authorList>
            <person name="Diorio-Toth L."/>
        </authorList>
    </citation>
    <scope>NUCLEOTIDE SEQUENCE [LARGE SCALE GENOMIC DNA]</scope>
    <source>
        <strain evidence="1 2">GD03967</strain>
    </source>
</reference>
<accession>A0ABD4Z164</accession>
<sequence length="67" mass="6991">MEDKGCTAFIIELYSAFLFVLPASSAARGGNAAGPMRSIMPEAMGIEMSCGVIGGRIAAAQPRTRQN</sequence>
<dbReference type="EMBL" id="JAOBZK010000059">
    <property type="protein sequence ID" value="MDH1181497.1"/>
    <property type="molecule type" value="Genomic_DNA"/>
</dbReference>